<keyword evidence="5 7" id="KW-0143">Chaperone</keyword>
<dbReference type="PROSITE" id="PS00871">
    <property type="entry name" value="CLPAB_2"/>
    <property type="match status" value="1"/>
</dbReference>
<dbReference type="PRINTS" id="PR00300">
    <property type="entry name" value="CLPPROTEASEA"/>
</dbReference>
<dbReference type="PROSITE" id="PS00870">
    <property type="entry name" value="CLPAB_1"/>
    <property type="match status" value="1"/>
</dbReference>
<dbReference type="InterPro" id="IPR027417">
    <property type="entry name" value="P-loop_NTPase"/>
</dbReference>
<evidence type="ECO:0000256" key="3">
    <source>
        <dbReference type="ARBA" id="ARBA00022741"/>
    </source>
</evidence>
<dbReference type="FunFam" id="3.40.50.300:FF:000025">
    <property type="entry name" value="ATP-dependent Clp protease subunit"/>
    <property type="match status" value="1"/>
</dbReference>
<dbReference type="OMA" id="ERMKAVM"/>
<dbReference type="GO" id="GO:0016887">
    <property type="term" value="F:ATP hydrolysis activity"/>
    <property type="evidence" value="ECO:0000318"/>
    <property type="project" value="GO_Central"/>
</dbReference>
<dbReference type="EMBL" id="DF236976">
    <property type="protein sequence ID" value="GAQ79245.1"/>
    <property type="molecule type" value="Genomic_DNA"/>
</dbReference>
<organism evidence="10 11">
    <name type="scientific">Klebsormidium nitens</name>
    <name type="common">Green alga</name>
    <name type="synonym">Ulothrix nitens</name>
    <dbReference type="NCBI Taxonomy" id="105231"/>
    <lineage>
        <taxon>Eukaryota</taxon>
        <taxon>Viridiplantae</taxon>
        <taxon>Streptophyta</taxon>
        <taxon>Klebsormidiophyceae</taxon>
        <taxon>Klebsormidiales</taxon>
        <taxon>Klebsormidiaceae</taxon>
        <taxon>Klebsormidium</taxon>
    </lineage>
</organism>
<dbReference type="Gene3D" id="1.10.1780.10">
    <property type="entry name" value="Clp, N-terminal domain"/>
    <property type="match status" value="1"/>
</dbReference>
<dbReference type="InterPro" id="IPR041546">
    <property type="entry name" value="ClpA/ClpB_AAA_lid"/>
</dbReference>
<dbReference type="GO" id="GO:0034605">
    <property type="term" value="P:cellular response to heat"/>
    <property type="evidence" value="ECO:0000318"/>
    <property type="project" value="GO_Central"/>
</dbReference>
<dbReference type="Gene3D" id="3.40.50.300">
    <property type="entry name" value="P-loop containing nucleotide triphosphate hydrolases"/>
    <property type="match status" value="3"/>
</dbReference>
<proteinExistence type="inferred from homology"/>
<dbReference type="InterPro" id="IPR003959">
    <property type="entry name" value="ATPase_AAA_core"/>
</dbReference>
<dbReference type="CDD" id="cd00009">
    <property type="entry name" value="AAA"/>
    <property type="match status" value="1"/>
</dbReference>
<evidence type="ECO:0000256" key="6">
    <source>
        <dbReference type="PROSITE-ProRule" id="PRU01251"/>
    </source>
</evidence>
<dbReference type="Pfam" id="PF00004">
    <property type="entry name" value="AAA"/>
    <property type="match status" value="1"/>
</dbReference>
<dbReference type="Proteomes" id="UP000054558">
    <property type="component" value="Unassembled WGS sequence"/>
</dbReference>
<dbReference type="InterPro" id="IPR028299">
    <property type="entry name" value="ClpA/B_CS2"/>
</dbReference>
<sequence>MGHAQMLPAHVFLTLLRDPNGLARQAVAQAAGADAGAVEAVEQSLKNILAKQPSQSPAPDEITASTALVKALKRAQKFQKDHGDLYLAVDSLLLGMLEDSQVADALKQANVNIAKVRDALSALRGKDGGGQGAKKVTNPMGDQTFEALKNYGRDLVEEAQQGRLDPVIGRDEEIRRVIRILSRRTKNNPVLIGDPGVGKTAIVEGIAQRIVRGDVPSNLAQVRIIALDMGSLIAGAKYRGEFEERLKAVLKEVTDSDGKIILFIDEIHLVLGAGKTEGSMDAANLLKPMLARGQLRCVGATTLDEYRKYVEKDAAFERRFQQVLVKEPSVEDTISILRGLKEKYESHHGVRILDRALVVAAQLSARYITDRFLPDKAIDLVDEACANVRVQLDSQPEEIDKLERRKMQLEIEMHALEKEKDDKASRQRLEEVKAELAAIQDKLQPLVMRYRAEKARVDEIRRLRQKQEEVRRLVQEAESRYDLARAADLKYGALQEIEDTLKKLEGEFQKEGSRMLKEVVGPDDIAEVVSRWTGIPVTRLCQADKERLMSLAQRLHARVVGQDEAVEAVAQAVLRSRAGLSRAQQPTGSFLFLGPTGVGKTELAKALAEELFDDEKQLVRIDMTEYMEQHSVARLIGAPPGYVGYEEGGQLTETVRRRPYSVILFDEVEKAHQSVWNVLLQVLDDGRLTDGQGRTVDFTNTVIIMTSNLGAEYLLQTLSVTQDVSANSPAFKQAKEMVMAEVRRNFRPELLNRLDEIVVFTPLSHAQLRKVARLQMADVAARLAERGIALSVTDAALDLVLQEAYDPAFGARPLRRYLERKVVTELSKMLVQGKIDENSTVYIDVAPGGNQLHFTVRKDGGVGSAAEKNKNNMVKASTGGSAKAVKKMRLDDMDDLMDEE</sequence>
<evidence type="ECO:0000256" key="1">
    <source>
        <dbReference type="ARBA" id="ARBA00008675"/>
    </source>
</evidence>
<dbReference type="OrthoDB" id="47330at2759"/>
<protein>
    <submittedName>
        <fullName evidence="10">ATP-dependent chaperone ClpB</fullName>
    </submittedName>
</protein>
<dbReference type="FunFam" id="3.40.50.300:FF:000010">
    <property type="entry name" value="Chaperone clpB 1, putative"/>
    <property type="match status" value="1"/>
</dbReference>
<dbReference type="Pfam" id="PF10431">
    <property type="entry name" value="ClpB_D2-small"/>
    <property type="match status" value="1"/>
</dbReference>
<dbReference type="GO" id="GO:0005737">
    <property type="term" value="C:cytoplasm"/>
    <property type="evidence" value="ECO:0000318"/>
    <property type="project" value="GO_Central"/>
</dbReference>
<keyword evidence="3 7" id="KW-0547">Nucleotide-binding</keyword>
<keyword evidence="4 7" id="KW-0067">ATP-binding</keyword>
<dbReference type="InterPro" id="IPR001270">
    <property type="entry name" value="ClpA/B"/>
</dbReference>
<feature type="coiled-coil region" evidence="8">
    <location>
        <begin position="392"/>
        <end position="514"/>
    </location>
</feature>
<dbReference type="FunFam" id="3.40.50.300:FF:000120">
    <property type="entry name" value="ATP-dependent chaperone ClpB"/>
    <property type="match status" value="1"/>
</dbReference>
<keyword evidence="2 6" id="KW-0677">Repeat</keyword>
<dbReference type="AlphaFoldDB" id="A0A1Y1HKV3"/>
<name>A0A1Y1HKV3_KLENI</name>
<dbReference type="InterPro" id="IPR050130">
    <property type="entry name" value="ClpA_ClpB"/>
</dbReference>
<dbReference type="SUPFAM" id="SSF52540">
    <property type="entry name" value="P-loop containing nucleoside triphosphate hydrolases"/>
    <property type="match status" value="2"/>
</dbReference>
<accession>A0A1Y1HKV3</accession>
<evidence type="ECO:0000256" key="2">
    <source>
        <dbReference type="ARBA" id="ARBA00022737"/>
    </source>
</evidence>
<keyword evidence="11" id="KW-1185">Reference proteome</keyword>
<feature type="domain" description="Clp R" evidence="9">
    <location>
        <begin position="1"/>
        <end position="126"/>
    </location>
</feature>
<dbReference type="InterPro" id="IPR036628">
    <property type="entry name" value="Clp_N_dom_sf"/>
</dbReference>
<dbReference type="Gene3D" id="1.10.8.60">
    <property type="match status" value="1"/>
</dbReference>
<evidence type="ECO:0000256" key="4">
    <source>
        <dbReference type="ARBA" id="ARBA00022840"/>
    </source>
</evidence>
<evidence type="ECO:0000256" key="5">
    <source>
        <dbReference type="ARBA" id="ARBA00023186"/>
    </source>
</evidence>
<dbReference type="Pfam" id="PF02861">
    <property type="entry name" value="Clp_N"/>
    <property type="match status" value="1"/>
</dbReference>
<reference evidence="10 11" key="1">
    <citation type="journal article" date="2014" name="Nat. Commun.">
        <title>Klebsormidium flaccidum genome reveals primary factors for plant terrestrial adaptation.</title>
        <authorList>
            <person name="Hori K."/>
            <person name="Maruyama F."/>
            <person name="Fujisawa T."/>
            <person name="Togashi T."/>
            <person name="Yamamoto N."/>
            <person name="Seo M."/>
            <person name="Sato S."/>
            <person name="Yamada T."/>
            <person name="Mori H."/>
            <person name="Tajima N."/>
            <person name="Moriyama T."/>
            <person name="Ikeuchi M."/>
            <person name="Watanabe M."/>
            <person name="Wada H."/>
            <person name="Kobayashi K."/>
            <person name="Saito M."/>
            <person name="Masuda T."/>
            <person name="Sasaki-Sekimoto Y."/>
            <person name="Mashiguchi K."/>
            <person name="Awai K."/>
            <person name="Shimojima M."/>
            <person name="Masuda S."/>
            <person name="Iwai M."/>
            <person name="Nobusawa T."/>
            <person name="Narise T."/>
            <person name="Kondo S."/>
            <person name="Saito H."/>
            <person name="Sato R."/>
            <person name="Murakawa M."/>
            <person name="Ihara Y."/>
            <person name="Oshima-Yamada Y."/>
            <person name="Ohtaka K."/>
            <person name="Satoh M."/>
            <person name="Sonobe K."/>
            <person name="Ishii M."/>
            <person name="Ohtani R."/>
            <person name="Kanamori-Sato M."/>
            <person name="Honoki R."/>
            <person name="Miyazaki D."/>
            <person name="Mochizuki H."/>
            <person name="Umetsu J."/>
            <person name="Higashi K."/>
            <person name="Shibata D."/>
            <person name="Kamiya Y."/>
            <person name="Sato N."/>
            <person name="Nakamura Y."/>
            <person name="Tabata S."/>
            <person name="Ida S."/>
            <person name="Kurokawa K."/>
            <person name="Ohta H."/>
        </authorList>
    </citation>
    <scope>NUCLEOTIDE SEQUENCE [LARGE SCALE GENOMIC DNA]</scope>
    <source>
        <strain evidence="10 11">NIES-2285</strain>
    </source>
</reference>
<dbReference type="InterPro" id="IPR004176">
    <property type="entry name" value="Clp_R_N"/>
</dbReference>
<evidence type="ECO:0000313" key="11">
    <source>
        <dbReference type="Proteomes" id="UP000054558"/>
    </source>
</evidence>
<evidence type="ECO:0000256" key="7">
    <source>
        <dbReference type="RuleBase" id="RU004432"/>
    </source>
</evidence>
<dbReference type="PANTHER" id="PTHR11638">
    <property type="entry name" value="ATP-DEPENDENT CLP PROTEASE"/>
    <property type="match status" value="1"/>
</dbReference>
<dbReference type="InterPro" id="IPR003593">
    <property type="entry name" value="AAA+_ATPase"/>
</dbReference>
<dbReference type="CDD" id="cd19499">
    <property type="entry name" value="RecA-like_ClpB_Hsp104-like"/>
    <property type="match status" value="1"/>
</dbReference>
<dbReference type="InterPro" id="IPR019489">
    <property type="entry name" value="Clp_ATPase_C"/>
</dbReference>
<dbReference type="PROSITE" id="PS51903">
    <property type="entry name" value="CLP_R"/>
    <property type="match status" value="1"/>
</dbReference>
<dbReference type="SMART" id="SM01086">
    <property type="entry name" value="ClpB_D2-small"/>
    <property type="match status" value="1"/>
</dbReference>
<dbReference type="GO" id="GO:0005524">
    <property type="term" value="F:ATP binding"/>
    <property type="evidence" value="ECO:0007669"/>
    <property type="project" value="UniProtKB-KW"/>
</dbReference>
<comment type="similarity">
    <text evidence="1 7">Belongs to the ClpA/ClpB family.</text>
</comment>
<evidence type="ECO:0000259" key="9">
    <source>
        <dbReference type="PROSITE" id="PS51903"/>
    </source>
</evidence>
<dbReference type="SMART" id="SM00382">
    <property type="entry name" value="AAA"/>
    <property type="match status" value="2"/>
</dbReference>
<keyword evidence="8" id="KW-0175">Coiled coil</keyword>
<dbReference type="Pfam" id="PF17871">
    <property type="entry name" value="AAA_lid_9"/>
    <property type="match status" value="1"/>
</dbReference>
<dbReference type="InterPro" id="IPR018368">
    <property type="entry name" value="ClpA/B_CS1"/>
</dbReference>
<dbReference type="Pfam" id="PF07724">
    <property type="entry name" value="AAA_2"/>
    <property type="match status" value="1"/>
</dbReference>
<evidence type="ECO:0000256" key="8">
    <source>
        <dbReference type="SAM" id="Coils"/>
    </source>
</evidence>
<dbReference type="STRING" id="105231.A0A1Y1HKV3"/>
<dbReference type="SUPFAM" id="SSF81923">
    <property type="entry name" value="Double Clp-N motif"/>
    <property type="match status" value="1"/>
</dbReference>
<gene>
    <name evidence="10" type="ORF">KFL_000270040</name>
</gene>
<dbReference type="PANTHER" id="PTHR11638:SF18">
    <property type="entry name" value="HEAT SHOCK PROTEIN 104"/>
    <property type="match status" value="1"/>
</dbReference>
<evidence type="ECO:0000313" key="10">
    <source>
        <dbReference type="EMBL" id="GAQ79245.1"/>
    </source>
</evidence>